<dbReference type="Proteomes" id="UP001595818">
    <property type="component" value="Unassembled WGS sequence"/>
</dbReference>
<protein>
    <submittedName>
        <fullName evidence="1">Class I SAM-dependent methyltransferase</fullName>
        <ecNumber evidence="1">2.1.1.-</ecNumber>
    </submittedName>
</protein>
<dbReference type="GO" id="GO:0008168">
    <property type="term" value="F:methyltransferase activity"/>
    <property type="evidence" value="ECO:0007669"/>
    <property type="project" value="UniProtKB-KW"/>
</dbReference>
<organism evidence="1 2">
    <name type="scientific">Negadavirga shengliensis</name>
    <dbReference type="NCBI Taxonomy" id="1389218"/>
    <lineage>
        <taxon>Bacteria</taxon>
        <taxon>Pseudomonadati</taxon>
        <taxon>Bacteroidota</taxon>
        <taxon>Cytophagia</taxon>
        <taxon>Cytophagales</taxon>
        <taxon>Cyclobacteriaceae</taxon>
        <taxon>Negadavirga</taxon>
    </lineage>
</organism>
<sequence>MKRNNHYDKIAPFYDALAHLVLGKNYQNSKSLFFEKIKPEENILYLGGGTGQEIVSLLEAIGPTGKLVYMEASLKMIRLMETRLPNRLRSRIEILHCADFSHIPDVNFTTVITQYFFDVLADQQIHQLFEAVNKRSNPKTTWIFVDFYPIRERKWLIGLMINAFKILVSHPRKDLPRYDGYFEHYGWRVTAVKEFNKGFIKGKIFQLDG</sequence>
<dbReference type="SUPFAM" id="SSF53335">
    <property type="entry name" value="S-adenosyl-L-methionine-dependent methyltransferases"/>
    <property type="match status" value="1"/>
</dbReference>
<keyword evidence="2" id="KW-1185">Reference proteome</keyword>
<gene>
    <name evidence="1" type="ORF">ACFPFU_11670</name>
</gene>
<keyword evidence="1" id="KW-0489">Methyltransferase</keyword>
<dbReference type="GO" id="GO:0032259">
    <property type="term" value="P:methylation"/>
    <property type="evidence" value="ECO:0007669"/>
    <property type="project" value="UniProtKB-KW"/>
</dbReference>
<dbReference type="Pfam" id="PF01209">
    <property type="entry name" value="Ubie_methyltran"/>
    <property type="match status" value="1"/>
</dbReference>
<reference evidence="2" key="1">
    <citation type="journal article" date="2019" name="Int. J. Syst. Evol. Microbiol.">
        <title>The Global Catalogue of Microorganisms (GCM) 10K type strain sequencing project: providing services to taxonomists for standard genome sequencing and annotation.</title>
        <authorList>
            <consortium name="The Broad Institute Genomics Platform"/>
            <consortium name="The Broad Institute Genome Sequencing Center for Infectious Disease"/>
            <person name="Wu L."/>
            <person name="Ma J."/>
        </authorList>
    </citation>
    <scope>NUCLEOTIDE SEQUENCE [LARGE SCALE GENOMIC DNA]</scope>
    <source>
        <strain evidence="2">CGMCC 4.7466</strain>
    </source>
</reference>
<keyword evidence="1" id="KW-0808">Transferase</keyword>
<dbReference type="InterPro" id="IPR029063">
    <property type="entry name" value="SAM-dependent_MTases_sf"/>
</dbReference>
<dbReference type="Gene3D" id="3.40.50.150">
    <property type="entry name" value="Vaccinia Virus protein VP39"/>
    <property type="match status" value="1"/>
</dbReference>
<dbReference type="CDD" id="cd02440">
    <property type="entry name" value="AdoMet_MTases"/>
    <property type="match status" value="1"/>
</dbReference>
<proteinExistence type="predicted"/>
<comment type="caution">
    <text evidence="1">The sequence shown here is derived from an EMBL/GenBank/DDBJ whole genome shotgun (WGS) entry which is preliminary data.</text>
</comment>
<accession>A0ABV9T1D4</accession>
<dbReference type="EC" id="2.1.1.-" evidence="1"/>
<evidence type="ECO:0000313" key="1">
    <source>
        <dbReference type="EMBL" id="MFC4872351.1"/>
    </source>
</evidence>
<name>A0ABV9T1D4_9BACT</name>
<dbReference type="RefSeq" id="WP_377064663.1">
    <property type="nucleotide sequence ID" value="NZ_JBHSJJ010000005.1"/>
</dbReference>
<dbReference type="EMBL" id="JBHSJJ010000005">
    <property type="protein sequence ID" value="MFC4872351.1"/>
    <property type="molecule type" value="Genomic_DNA"/>
</dbReference>
<evidence type="ECO:0000313" key="2">
    <source>
        <dbReference type="Proteomes" id="UP001595818"/>
    </source>
</evidence>